<organism evidence="2 3">
    <name type="scientific">Billgrantia endophytica</name>
    <dbReference type="NCBI Taxonomy" id="2033802"/>
    <lineage>
        <taxon>Bacteria</taxon>
        <taxon>Pseudomonadati</taxon>
        <taxon>Pseudomonadota</taxon>
        <taxon>Gammaproteobacteria</taxon>
        <taxon>Oceanospirillales</taxon>
        <taxon>Halomonadaceae</taxon>
        <taxon>Billgrantia</taxon>
    </lineage>
</organism>
<gene>
    <name evidence="2" type="ORF">C1H69_04770</name>
</gene>
<dbReference type="Gene3D" id="1.10.3210.10">
    <property type="entry name" value="Hypothetical protein af1432"/>
    <property type="match status" value="1"/>
</dbReference>
<dbReference type="GO" id="GO:0016787">
    <property type="term" value="F:hydrolase activity"/>
    <property type="evidence" value="ECO:0007669"/>
    <property type="project" value="UniProtKB-KW"/>
</dbReference>
<dbReference type="EMBL" id="PNRF01000010">
    <property type="protein sequence ID" value="PMR77014.1"/>
    <property type="molecule type" value="Genomic_DNA"/>
</dbReference>
<evidence type="ECO:0000259" key="1">
    <source>
        <dbReference type="Pfam" id="PF07238"/>
    </source>
</evidence>
<feature type="domain" description="PilZ" evidence="1">
    <location>
        <begin position="134"/>
        <end position="229"/>
    </location>
</feature>
<evidence type="ECO:0000313" key="2">
    <source>
        <dbReference type="EMBL" id="PMR77014.1"/>
    </source>
</evidence>
<dbReference type="Gene3D" id="2.40.10.220">
    <property type="entry name" value="predicted glycosyltransferase like domains"/>
    <property type="match status" value="1"/>
</dbReference>
<proteinExistence type="predicted"/>
<dbReference type="InterPro" id="IPR003607">
    <property type="entry name" value="HD/PDEase_dom"/>
</dbReference>
<dbReference type="CDD" id="cd00077">
    <property type="entry name" value="HDc"/>
    <property type="match status" value="1"/>
</dbReference>
<name>A0A2N7U9B1_9GAMM</name>
<sequence>MEWKTISTLSDQAIRTVGRIVEGSHDITVFSGARAHPLSAQVAGIDLGEKILVLRVFCPTGNIGDYLPGGLVSFDLEKINRDDSPLLLCFEKVQASCERINSNLFELRCTLADSLLITVKPGGVRVPFLLGMSASVTLDVYPGSLTISARLCNLSVGGCMFEVPLEESTPLTIHQQIPNISIEFPNGESLRSKGSIRNMRPFGRARHVAVGIRFVDLDREARQRLLYFVTESEAELARRVGMENRRARVSPLFLTSSTYKKPANSNKRQNKLPPMVHAIKEVARQQHIILHCLKNEQPFPEDILYDGSDTLLHLAESDRQQFLYGLRYLSEEAPWVRHSVRVAALLGDTLLTQPDLASDAREAVAGALLHVTGKPLLLSELLPSLDTDLTVSQKNVLKSHMKVLRRQLHKVGWSPGPVLSRIVADISERLDGSGYPEGKTAEALPELVRIASVIKIIDTLGHARNGRSALTPLEAYRWVYNHDGYDRKCLSRHVRRYGFYPVGSLIKYTGGFLAWVMEIDREGAPSQVRVVKNLAFRDSKLDTVLTGQDIRQIGKLEVVVDPANFQL</sequence>
<dbReference type="RefSeq" id="WP_102652264.1">
    <property type="nucleotide sequence ID" value="NZ_PNRF01000010.1"/>
</dbReference>
<dbReference type="Proteomes" id="UP000235803">
    <property type="component" value="Unassembled WGS sequence"/>
</dbReference>
<dbReference type="OrthoDB" id="9764808at2"/>
<dbReference type="SUPFAM" id="SSF141371">
    <property type="entry name" value="PilZ domain-like"/>
    <property type="match status" value="1"/>
</dbReference>
<accession>A0A2N7U9B1</accession>
<dbReference type="GO" id="GO:0035438">
    <property type="term" value="F:cyclic-di-GMP binding"/>
    <property type="evidence" value="ECO:0007669"/>
    <property type="project" value="InterPro"/>
</dbReference>
<reference evidence="2 3" key="1">
    <citation type="submission" date="2018-01" db="EMBL/GenBank/DDBJ databases">
        <title>Halomonas endophytica sp. nov., isolated from storage liquid in the stems of Populus euphratica.</title>
        <authorList>
            <person name="Chen C."/>
        </authorList>
    </citation>
    <scope>NUCLEOTIDE SEQUENCE [LARGE SCALE GENOMIC DNA]</scope>
    <source>
        <strain evidence="2 3">MC28</strain>
    </source>
</reference>
<keyword evidence="3" id="KW-1185">Reference proteome</keyword>
<evidence type="ECO:0000313" key="3">
    <source>
        <dbReference type="Proteomes" id="UP000235803"/>
    </source>
</evidence>
<dbReference type="Pfam" id="PF07238">
    <property type="entry name" value="PilZ"/>
    <property type="match status" value="1"/>
</dbReference>
<dbReference type="AlphaFoldDB" id="A0A2N7U9B1"/>
<dbReference type="InterPro" id="IPR009875">
    <property type="entry name" value="PilZ_domain"/>
</dbReference>
<keyword evidence="2" id="KW-0378">Hydrolase</keyword>
<comment type="caution">
    <text evidence="2">The sequence shown here is derived from an EMBL/GenBank/DDBJ whole genome shotgun (WGS) entry which is preliminary data.</text>
</comment>
<dbReference type="Pfam" id="PF13487">
    <property type="entry name" value="HD_5"/>
    <property type="match status" value="1"/>
</dbReference>
<protein>
    <submittedName>
        <fullName evidence="2">Metal-dependent phosphohydrolase</fullName>
    </submittedName>
</protein>